<keyword evidence="5" id="KW-0276">Fatty acid metabolism</keyword>
<accession>A0A1H2FK58</accession>
<keyword evidence="5" id="KW-0443">Lipid metabolism</keyword>
<dbReference type="InterPro" id="IPR050259">
    <property type="entry name" value="SDR"/>
</dbReference>
<dbReference type="EC" id="1.1.1.100" evidence="5"/>
<comment type="pathway">
    <text evidence="5">Lipid metabolism; fatty acid biosynthesis.</text>
</comment>
<dbReference type="PRINTS" id="PR00081">
    <property type="entry name" value="GDHRDH"/>
</dbReference>
<comment type="similarity">
    <text evidence="1 5">Belongs to the short-chain dehydrogenases/reductases (SDR) family.</text>
</comment>
<dbReference type="InterPro" id="IPR011284">
    <property type="entry name" value="3oxo_ACP_reduc"/>
</dbReference>
<dbReference type="GO" id="GO:0004316">
    <property type="term" value="F:3-oxoacyl-[acyl-carrier-protein] reductase (NADPH) activity"/>
    <property type="evidence" value="ECO:0007669"/>
    <property type="project" value="UniProtKB-UniRule"/>
</dbReference>
<evidence type="ECO:0000256" key="3">
    <source>
        <dbReference type="PIRSR" id="PIRSR611284-1"/>
    </source>
</evidence>
<feature type="binding site" evidence="4">
    <location>
        <begin position="159"/>
        <end position="163"/>
    </location>
    <ligand>
        <name>NADP(+)</name>
        <dbReference type="ChEBI" id="CHEBI:58349"/>
    </ligand>
</feature>
<keyword evidence="2 5" id="KW-0560">Oxidoreductase</keyword>
<dbReference type="RefSeq" id="WP_092232584.1">
    <property type="nucleotide sequence ID" value="NZ_FNLL01000004.1"/>
</dbReference>
<dbReference type="UniPathway" id="UPA00094"/>
<dbReference type="CDD" id="cd05333">
    <property type="entry name" value="BKR_SDR_c"/>
    <property type="match status" value="1"/>
</dbReference>
<dbReference type="InterPro" id="IPR002347">
    <property type="entry name" value="SDR_fam"/>
</dbReference>
<comment type="catalytic activity">
    <reaction evidence="5">
        <text>a (3R)-hydroxyacyl-[ACP] + NADP(+) = a 3-oxoacyl-[ACP] + NADPH + H(+)</text>
        <dbReference type="Rhea" id="RHEA:17397"/>
        <dbReference type="Rhea" id="RHEA-COMP:9916"/>
        <dbReference type="Rhea" id="RHEA-COMP:9945"/>
        <dbReference type="ChEBI" id="CHEBI:15378"/>
        <dbReference type="ChEBI" id="CHEBI:57783"/>
        <dbReference type="ChEBI" id="CHEBI:58349"/>
        <dbReference type="ChEBI" id="CHEBI:78776"/>
        <dbReference type="ChEBI" id="CHEBI:78827"/>
        <dbReference type="EC" id="1.1.1.100"/>
    </reaction>
</comment>
<proteinExistence type="inferred from homology"/>
<feature type="binding site" evidence="4">
    <location>
        <position position="94"/>
    </location>
    <ligand>
        <name>NADP(+)</name>
        <dbReference type="ChEBI" id="CHEBI:58349"/>
    </ligand>
</feature>
<dbReference type="AlphaFoldDB" id="A0A1H2FK58"/>
<sequence>MTDIKTDNEQIALVTGASGGIGKSIAQALARTGRFVYLNFHSNREKAAETLEEIIRNGGNGALLEFDVTSQEESEQAIEKIIKEKGKIDILVNNAGIRNDMLMVRMKKENWQTVLDTNLTSFFNVTRLAVKNMLSKRFGRIINISSTSGQTGQAGQVNYSASKAGLIGATKALAREIAKRNITVNAVAPGFIETEMIDGLPVKEIAETIPAGRLGKPEEVAAAVVFLCSKDAGYITGQVIGINGGVL</sequence>
<dbReference type="PANTHER" id="PTHR42879">
    <property type="entry name" value="3-OXOACYL-(ACYL-CARRIER-PROTEIN) REDUCTASE"/>
    <property type="match status" value="1"/>
</dbReference>
<gene>
    <name evidence="7" type="ORF">SAMN04487931_104205</name>
</gene>
<evidence type="ECO:0000313" key="8">
    <source>
        <dbReference type="Proteomes" id="UP000199608"/>
    </source>
</evidence>
<feature type="binding site" evidence="4">
    <location>
        <position position="192"/>
    </location>
    <ligand>
        <name>NADP(+)</name>
        <dbReference type="ChEBI" id="CHEBI:58349"/>
    </ligand>
</feature>
<protein>
    <recommendedName>
        <fullName evidence="5">3-oxoacyl-[acyl-carrier-protein] reductase</fullName>
        <ecNumber evidence="5">1.1.1.100</ecNumber>
    </recommendedName>
</protein>
<reference evidence="8" key="1">
    <citation type="submission" date="2016-10" db="EMBL/GenBank/DDBJ databases">
        <authorList>
            <person name="Varghese N."/>
            <person name="Submissions S."/>
        </authorList>
    </citation>
    <scope>NUCLEOTIDE SEQUENCE [LARGE SCALE GENOMIC DNA]</scope>
    <source>
        <strain evidence="8">DSM 3384</strain>
    </source>
</reference>
<dbReference type="GO" id="GO:0051287">
    <property type="term" value="F:NAD binding"/>
    <property type="evidence" value="ECO:0007669"/>
    <property type="project" value="UniProtKB-UniRule"/>
</dbReference>
<dbReference type="SMART" id="SM00822">
    <property type="entry name" value="PKS_KR"/>
    <property type="match status" value="1"/>
</dbReference>
<dbReference type="Pfam" id="PF13561">
    <property type="entry name" value="adh_short_C2"/>
    <property type="match status" value="1"/>
</dbReference>
<evidence type="ECO:0000256" key="5">
    <source>
        <dbReference type="RuleBase" id="RU366074"/>
    </source>
</evidence>
<dbReference type="NCBIfam" id="NF009464">
    <property type="entry name" value="PRK12824.1"/>
    <property type="match status" value="1"/>
</dbReference>
<dbReference type="PANTHER" id="PTHR42879:SF2">
    <property type="entry name" value="3-OXOACYL-[ACYL-CARRIER-PROTEIN] REDUCTASE FABG"/>
    <property type="match status" value="1"/>
</dbReference>
<keyword evidence="4 5" id="KW-0521">NADP</keyword>
<dbReference type="FunFam" id="3.40.50.720:FF:000173">
    <property type="entry name" value="3-oxoacyl-[acyl-carrier protein] reductase"/>
    <property type="match status" value="1"/>
</dbReference>
<organism evidence="7 8">
    <name type="scientific">Desulfobacula phenolica</name>
    <dbReference type="NCBI Taxonomy" id="90732"/>
    <lineage>
        <taxon>Bacteria</taxon>
        <taxon>Pseudomonadati</taxon>
        <taxon>Thermodesulfobacteriota</taxon>
        <taxon>Desulfobacteria</taxon>
        <taxon>Desulfobacterales</taxon>
        <taxon>Desulfobacteraceae</taxon>
        <taxon>Desulfobacula</taxon>
    </lineage>
</organism>
<comment type="subunit">
    <text evidence="5">Homotetramer.</text>
</comment>
<dbReference type="Gene3D" id="3.40.50.720">
    <property type="entry name" value="NAD(P)-binding Rossmann-like Domain"/>
    <property type="match status" value="1"/>
</dbReference>
<evidence type="ECO:0000259" key="6">
    <source>
        <dbReference type="SMART" id="SM00822"/>
    </source>
</evidence>
<dbReference type="InterPro" id="IPR057326">
    <property type="entry name" value="KR_dom"/>
</dbReference>
<keyword evidence="5" id="KW-0444">Lipid biosynthesis</keyword>
<dbReference type="Proteomes" id="UP000199608">
    <property type="component" value="Unassembled WGS sequence"/>
</dbReference>
<dbReference type="NCBIfam" id="NF009466">
    <property type="entry name" value="PRK12826.1-2"/>
    <property type="match status" value="1"/>
</dbReference>
<dbReference type="InterPro" id="IPR036291">
    <property type="entry name" value="NAD(P)-bd_dom_sf"/>
</dbReference>
<keyword evidence="8" id="KW-1185">Reference proteome</keyword>
<feature type="active site" description="Proton acceptor" evidence="3">
    <location>
        <position position="159"/>
    </location>
</feature>
<dbReference type="GO" id="GO:0006633">
    <property type="term" value="P:fatty acid biosynthetic process"/>
    <property type="evidence" value="ECO:0007669"/>
    <property type="project" value="UniProtKB-UniPathway"/>
</dbReference>
<name>A0A1H2FK58_9BACT</name>
<comment type="function">
    <text evidence="5">Catalyzes the NADPH-dependent reduction of beta-ketoacyl-ACP substrates to beta-hydroxyacyl-ACP products, the first reductive step in the elongation cycle of fatty acid biosynthesis.</text>
</comment>
<dbReference type="SUPFAM" id="SSF51735">
    <property type="entry name" value="NAD(P)-binding Rossmann-fold domains"/>
    <property type="match status" value="1"/>
</dbReference>
<dbReference type="NCBIfam" id="TIGR01830">
    <property type="entry name" value="3oxo_ACP_reduc"/>
    <property type="match status" value="1"/>
</dbReference>
<dbReference type="NCBIfam" id="NF004200">
    <property type="entry name" value="PRK05653.1-5"/>
    <property type="match status" value="1"/>
</dbReference>
<evidence type="ECO:0000256" key="1">
    <source>
        <dbReference type="ARBA" id="ARBA00006484"/>
    </source>
</evidence>
<dbReference type="EMBL" id="FNLL01000004">
    <property type="protein sequence ID" value="SDU07743.1"/>
    <property type="molecule type" value="Genomic_DNA"/>
</dbReference>
<dbReference type="PRINTS" id="PR00080">
    <property type="entry name" value="SDRFAMILY"/>
</dbReference>
<keyword evidence="5" id="KW-0275">Fatty acid biosynthesis</keyword>
<evidence type="ECO:0000313" key="7">
    <source>
        <dbReference type="EMBL" id="SDU07743.1"/>
    </source>
</evidence>
<evidence type="ECO:0000256" key="2">
    <source>
        <dbReference type="ARBA" id="ARBA00023002"/>
    </source>
</evidence>
<feature type="domain" description="Ketoreductase" evidence="6">
    <location>
        <begin position="10"/>
        <end position="195"/>
    </location>
</feature>
<evidence type="ECO:0000256" key="4">
    <source>
        <dbReference type="PIRSR" id="PIRSR611284-2"/>
    </source>
</evidence>